<evidence type="ECO:0000256" key="1">
    <source>
        <dbReference type="ARBA" id="ARBA00005380"/>
    </source>
</evidence>
<comment type="catalytic activity">
    <reaction evidence="8">
        <text>D-tagatofuranose 6-phosphate + ATP = D-tagatofuranose 1,6-bisphosphate + ADP + H(+)</text>
        <dbReference type="Rhea" id="RHEA:12420"/>
        <dbReference type="ChEBI" id="CHEBI:15378"/>
        <dbReference type="ChEBI" id="CHEBI:30616"/>
        <dbReference type="ChEBI" id="CHEBI:58694"/>
        <dbReference type="ChEBI" id="CHEBI:58695"/>
        <dbReference type="ChEBI" id="CHEBI:456216"/>
        <dbReference type="EC" id="2.7.1.144"/>
    </reaction>
</comment>
<dbReference type="InterPro" id="IPR017583">
    <property type="entry name" value="Tagatose/fructose_Pkinase"/>
</dbReference>
<dbReference type="AlphaFoldDB" id="D0BNZ8"/>
<dbReference type="RefSeq" id="WP_006703960.1">
    <property type="nucleotide sequence ID" value="NZ_KI391971.1"/>
</dbReference>
<dbReference type="EMBL" id="ACRF02000004">
    <property type="protein sequence ID" value="EEW92277.1"/>
    <property type="molecule type" value="Genomic_DNA"/>
</dbReference>
<dbReference type="InterPro" id="IPR002173">
    <property type="entry name" value="Carboh/pur_kinase_PfkB_CS"/>
</dbReference>
<dbReference type="PANTHER" id="PTHR46566">
    <property type="entry name" value="1-PHOSPHOFRUCTOKINASE-RELATED"/>
    <property type="match status" value="1"/>
</dbReference>
<evidence type="ECO:0000256" key="9">
    <source>
        <dbReference type="RuleBase" id="RU369061"/>
    </source>
</evidence>
<evidence type="ECO:0000256" key="3">
    <source>
        <dbReference type="ARBA" id="ARBA00022736"/>
    </source>
</evidence>
<comment type="function">
    <text evidence="9">Catalyzes the ATP-dependent phosphorylation of fructose-l-phosphate to fructose-l,6-bisphosphate.</text>
</comment>
<evidence type="ECO:0000256" key="2">
    <source>
        <dbReference type="ARBA" id="ARBA00022679"/>
    </source>
</evidence>
<feature type="domain" description="Carbohydrate kinase PfkB" evidence="10">
    <location>
        <begin position="10"/>
        <end position="287"/>
    </location>
</feature>
<dbReference type="PIRSF" id="PIRSF000535">
    <property type="entry name" value="1PFK/6PFK/LacC"/>
    <property type="match status" value="1"/>
</dbReference>
<dbReference type="OrthoDB" id="9801219at2"/>
<proteinExistence type="inferred from homology"/>
<evidence type="ECO:0000256" key="6">
    <source>
        <dbReference type="ARBA" id="ARBA00022840"/>
    </source>
</evidence>
<dbReference type="GO" id="GO:0005988">
    <property type="term" value="P:lactose metabolic process"/>
    <property type="evidence" value="ECO:0007669"/>
    <property type="project" value="UniProtKB-KW"/>
</dbReference>
<dbReference type="HOGENOM" id="CLU_050013_1_0_9"/>
<dbReference type="GO" id="GO:0005524">
    <property type="term" value="F:ATP binding"/>
    <property type="evidence" value="ECO:0007669"/>
    <property type="project" value="UniProtKB-UniRule"/>
</dbReference>
<comment type="catalytic activity">
    <reaction evidence="7 9">
        <text>beta-D-fructose 1-phosphate + ATP = beta-D-fructose 1,6-bisphosphate + ADP + H(+)</text>
        <dbReference type="Rhea" id="RHEA:14213"/>
        <dbReference type="ChEBI" id="CHEBI:15378"/>
        <dbReference type="ChEBI" id="CHEBI:30616"/>
        <dbReference type="ChEBI" id="CHEBI:32966"/>
        <dbReference type="ChEBI" id="CHEBI:138881"/>
        <dbReference type="ChEBI" id="CHEBI:456216"/>
        <dbReference type="EC" id="2.7.1.56"/>
    </reaction>
</comment>
<dbReference type="Pfam" id="PF00294">
    <property type="entry name" value="PfkB"/>
    <property type="match status" value="1"/>
</dbReference>
<sequence>MIYTITFNPAVDLVIQVPNCQLGALNRSKGEEYVAGGKGINMSIVLKRLGVDNIATGFLGGFSGKFIEEFLEKEGITPQFISVEGTTRINVKVKGEVETEINAAGPNVGVEKFQQLVNYFQDILKEGDIVFLAGNAAPGLDETSYVEIARLCHARGVKLVLDTTKNSLLACLPYQPFMIKPNQHELEELFGVKIETKEKMLNYAFQLREKGARNVLISCGGEGAFLVSETGQVLISNTPKGTLVNSVGAGDSLLAGFMAKFIETSDYRMSLKQGAASGSATAFSVGIATRELIEELMPHIKIEEIQRK</sequence>
<keyword evidence="6 8" id="KW-0067">ATP-binding</keyword>
<dbReference type="FunFam" id="3.40.1190.20:FF:000001">
    <property type="entry name" value="Phosphofructokinase"/>
    <property type="match status" value="1"/>
</dbReference>
<dbReference type="GO" id="GO:0016052">
    <property type="term" value="P:carbohydrate catabolic process"/>
    <property type="evidence" value="ECO:0007669"/>
    <property type="project" value="UniProtKB-ARBA"/>
</dbReference>
<dbReference type="InterPro" id="IPR029056">
    <property type="entry name" value="Ribokinase-like"/>
</dbReference>
<dbReference type="InterPro" id="IPR011611">
    <property type="entry name" value="PfkB_dom"/>
</dbReference>
<evidence type="ECO:0000256" key="4">
    <source>
        <dbReference type="ARBA" id="ARBA00022741"/>
    </source>
</evidence>
<name>D0BNZ8_9LACT</name>
<evidence type="ECO:0000256" key="7">
    <source>
        <dbReference type="ARBA" id="ARBA00047745"/>
    </source>
</evidence>
<dbReference type="eggNOG" id="COG1105">
    <property type="taxonomic scope" value="Bacteria"/>
</dbReference>
<dbReference type="Proteomes" id="UP000002939">
    <property type="component" value="Unassembled WGS sequence"/>
</dbReference>
<organism evidence="11 12">
    <name type="scientific">Granulicatella elegans ATCC 700633</name>
    <dbReference type="NCBI Taxonomy" id="626369"/>
    <lineage>
        <taxon>Bacteria</taxon>
        <taxon>Bacillati</taxon>
        <taxon>Bacillota</taxon>
        <taxon>Bacilli</taxon>
        <taxon>Lactobacillales</taxon>
        <taxon>Carnobacteriaceae</taxon>
        <taxon>Granulicatella</taxon>
    </lineage>
</organism>
<dbReference type="NCBIfam" id="TIGR03168">
    <property type="entry name" value="1-PFK"/>
    <property type="match status" value="1"/>
</dbReference>
<keyword evidence="5 9" id="KW-0418">Kinase</keyword>
<accession>D0BNZ8</accession>
<dbReference type="GO" id="GO:0044281">
    <property type="term" value="P:small molecule metabolic process"/>
    <property type="evidence" value="ECO:0007669"/>
    <property type="project" value="UniProtKB-ARBA"/>
</dbReference>
<keyword evidence="2 8" id="KW-0808">Transferase</keyword>
<dbReference type="STRING" id="626369.HMPREF0446_01683"/>
<dbReference type="GO" id="GO:2001059">
    <property type="term" value="P:D-tagatose 6-phosphate catabolic process"/>
    <property type="evidence" value="ECO:0007669"/>
    <property type="project" value="UniProtKB-UniPathway"/>
</dbReference>
<dbReference type="PROSITE" id="PS00583">
    <property type="entry name" value="PFKB_KINASES_1"/>
    <property type="match status" value="1"/>
</dbReference>
<dbReference type="SUPFAM" id="SSF53613">
    <property type="entry name" value="Ribokinase-like"/>
    <property type="match status" value="1"/>
</dbReference>
<dbReference type="PROSITE" id="PS00584">
    <property type="entry name" value="PFKB_KINASES_2"/>
    <property type="match status" value="1"/>
</dbReference>
<evidence type="ECO:0000313" key="11">
    <source>
        <dbReference type="EMBL" id="EEW92277.1"/>
    </source>
</evidence>
<reference evidence="11" key="2">
    <citation type="submission" date="2011-10" db="EMBL/GenBank/DDBJ databases">
        <title>The Genome Sequence of Granulicatella elegans ATCC 700633.</title>
        <authorList>
            <consortium name="The Broad Institute Genome Sequencing Platform"/>
            <consortium name="The Broad Institute Genome Sequencing Center for Infectious Disease"/>
            <person name="Earl A."/>
            <person name="Ward D."/>
            <person name="Feldgarden M."/>
            <person name="Gevers D."/>
            <person name="Sibley C.D."/>
            <person name="Field T.R."/>
            <person name="Grinwis M."/>
            <person name="Eshaghurshan C.S."/>
            <person name="Surette M.G."/>
            <person name="Young S.K."/>
            <person name="Zeng Q."/>
            <person name="Gargeya S."/>
            <person name="Fitzgerald M."/>
            <person name="Haas B."/>
            <person name="Abouelleil A."/>
            <person name="Alvarado L."/>
            <person name="Arachchi H.M."/>
            <person name="Berlin A."/>
            <person name="Brown A."/>
            <person name="Chapman S.B."/>
            <person name="Chen Z."/>
            <person name="Dunbar C."/>
            <person name="Freedman E."/>
            <person name="Gearin G."/>
            <person name="Goldberg J."/>
            <person name="Griggs A."/>
            <person name="Gujja S."/>
            <person name="Heiman D."/>
            <person name="Howarth C."/>
            <person name="Larson L."/>
            <person name="Lui A."/>
            <person name="MacDonald P.J.P."/>
            <person name="Montmayeur A."/>
            <person name="Murphy C."/>
            <person name="Neiman D."/>
            <person name="Pearson M."/>
            <person name="Priest M."/>
            <person name="Roberts A."/>
            <person name="Saif S."/>
            <person name="Shea T."/>
            <person name="Shenoy N."/>
            <person name="Sisk P."/>
            <person name="Stolte C."/>
            <person name="Sykes S."/>
            <person name="Wortman J."/>
            <person name="Nusbaum C."/>
            <person name="Birren B."/>
        </authorList>
    </citation>
    <scope>NUCLEOTIDE SEQUENCE [LARGE SCALE GENOMIC DNA]</scope>
    <source>
        <strain evidence="11">ATCC 700633</strain>
    </source>
</reference>
<protein>
    <recommendedName>
        <fullName evidence="8">Tagatose-6-phosphate kinase</fullName>
        <ecNumber evidence="8">2.7.1.144</ecNumber>
    </recommendedName>
</protein>
<dbReference type="EC" id="2.7.1.144" evidence="8"/>
<evidence type="ECO:0000256" key="8">
    <source>
        <dbReference type="PIRNR" id="PIRNR000535"/>
    </source>
</evidence>
<dbReference type="Gene3D" id="3.40.1190.20">
    <property type="match status" value="1"/>
</dbReference>
<evidence type="ECO:0000256" key="5">
    <source>
        <dbReference type="ARBA" id="ARBA00022777"/>
    </source>
</evidence>
<gene>
    <name evidence="11" type="ORF">HMPREF0446_01683</name>
</gene>
<evidence type="ECO:0000259" key="10">
    <source>
        <dbReference type="Pfam" id="PF00294"/>
    </source>
</evidence>
<dbReference type="CDD" id="cd01164">
    <property type="entry name" value="FruK_PfkB_like"/>
    <property type="match status" value="1"/>
</dbReference>
<dbReference type="NCBIfam" id="TIGR03828">
    <property type="entry name" value="pfkB"/>
    <property type="match status" value="1"/>
</dbReference>
<keyword evidence="4 8" id="KW-0547">Nucleotide-binding</keyword>
<dbReference type="PANTHER" id="PTHR46566:SF1">
    <property type="entry name" value="1-PHOSPHOFRUCTOKINASE"/>
    <property type="match status" value="1"/>
</dbReference>
<comment type="similarity">
    <text evidence="8">Belongs to the carbohydrate kinase PfkB family. LacC subfamily.</text>
</comment>
<comment type="pathway">
    <text evidence="8">Carbohydrate metabolism; D-tagatose 6-phosphate degradation; D-glyceraldehyde 3-phosphate and glycerone phosphate from D-tagatose 6-phosphate: step 1/2.</text>
</comment>
<keyword evidence="12" id="KW-1185">Reference proteome</keyword>
<comment type="similarity">
    <text evidence="1">Belongs to the carbohydrate kinase pfkB family.</text>
</comment>
<dbReference type="GO" id="GO:0009024">
    <property type="term" value="F:tagatose-6-phosphate kinase activity"/>
    <property type="evidence" value="ECO:0007669"/>
    <property type="project" value="UniProtKB-EC"/>
</dbReference>
<dbReference type="GO" id="GO:0005829">
    <property type="term" value="C:cytosol"/>
    <property type="evidence" value="ECO:0007669"/>
    <property type="project" value="TreeGrafter"/>
</dbReference>
<reference evidence="11" key="1">
    <citation type="submission" date="2009-09" db="EMBL/GenBank/DDBJ databases">
        <authorList>
            <consortium name="The Broad Institute Genome Sequencing Platform"/>
            <person name="Ward D."/>
            <person name="Feldgarden M."/>
            <person name="Earl A."/>
            <person name="Young S.K."/>
            <person name="Zeng Q."/>
            <person name="Koehrsen M."/>
            <person name="Alvarado L."/>
            <person name="Berlin A."/>
            <person name="Bochicchio J."/>
            <person name="Borenstein D."/>
            <person name="Chapman S.B."/>
            <person name="Chen Z."/>
            <person name="Engels R."/>
            <person name="Freedman E."/>
            <person name="Gellesch M."/>
            <person name="Goldberg J."/>
            <person name="Griggs A."/>
            <person name="Gujja S."/>
            <person name="Heilman E."/>
            <person name="Heiman D."/>
            <person name="Hepburn T."/>
            <person name="Howarth C."/>
            <person name="Jen D."/>
            <person name="Larson L."/>
            <person name="Lewis B."/>
            <person name="Mehta T."/>
            <person name="Park D."/>
            <person name="Pearson M."/>
            <person name="Roberts A."/>
            <person name="Saif S."/>
            <person name="Shea T."/>
            <person name="Shenoy N."/>
            <person name="Sisk P."/>
            <person name="Stolte C."/>
            <person name="Sykes S."/>
            <person name="Thomson T."/>
            <person name="Walk T."/>
            <person name="White J."/>
            <person name="Yandava C."/>
            <person name="Sibley C.D."/>
            <person name="Field T.R."/>
            <person name="Grinwis M."/>
            <person name="Eshaghurshan C.S."/>
            <person name="Surette M.G."/>
            <person name="Haas B."/>
            <person name="Nusbaum C."/>
            <person name="Birren B."/>
        </authorList>
    </citation>
    <scope>NUCLEOTIDE SEQUENCE [LARGE SCALE GENOMIC DNA]</scope>
    <source>
        <strain evidence="11">ATCC 700633</strain>
    </source>
</reference>
<dbReference type="GO" id="GO:0008662">
    <property type="term" value="F:1-phosphofructokinase activity"/>
    <property type="evidence" value="ECO:0007669"/>
    <property type="project" value="UniProtKB-UniRule"/>
</dbReference>
<dbReference type="InterPro" id="IPR022463">
    <property type="entry name" value="1-PFruKinase"/>
</dbReference>
<dbReference type="UniPathway" id="UPA00704">
    <property type="reaction ID" value="UER00715"/>
</dbReference>
<evidence type="ECO:0000313" key="12">
    <source>
        <dbReference type="Proteomes" id="UP000002939"/>
    </source>
</evidence>
<comment type="caution">
    <text evidence="11">The sequence shown here is derived from an EMBL/GenBank/DDBJ whole genome shotgun (WGS) entry which is preliminary data.</text>
</comment>
<keyword evidence="3 8" id="KW-0423">Lactose metabolism</keyword>